<organism evidence="8 9">
    <name type="scientific">Micromonospora peucetia</name>
    <dbReference type="NCBI Taxonomy" id="47871"/>
    <lineage>
        <taxon>Bacteria</taxon>
        <taxon>Bacillati</taxon>
        <taxon>Actinomycetota</taxon>
        <taxon>Actinomycetes</taxon>
        <taxon>Micromonosporales</taxon>
        <taxon>Micromonosporaceae</taxon>
        <taxon>Micromonospora</taxon>
    </lineage>
</organism>
<dbReference type="PANTHER" id="PTHR43884:SF20">
    <property type="entry name" value="ACYL-COA DEHYDROGENASE FADE28"/>
    <property type="match status" value="1"/>
</dbReference>
<dbReference type="Proteomes" id="UP000199343">
    <property type="component" value="Unassembled WGS sequence"/>
</dbReference>
<dbReference type="InterPro" id="IPR009100">
    <property type="entry name" value="AcylCoA_DH/oxidase_NM_dom_sf"/>
</dbReference>
<accession>A0A1C6VU44</accession>
<dbReference type="GO" id="GO:0050660">
    <property type="term" value="F:flavin adenine dinucleotide binding"/>
    <property type="evidence" value="ECO:0007669"/>
    <property type="project" value="InterPro"/>
</dbReference>
<feature type="domain" description="Acyl-CoA dehydrogenase/oxidase C-terminal" evidence="6">
    <location>
        <begin position="236"/>
        <end position="367"/>
    </location>
</feature>
<dbReference type="SUPFAM" id="SSF56645">
    <property type="entry name" value="Acyl-CoA dehydrogenase NM domain-like"/>
    <property type="match status" value="1"/>
</dbReference>
<dbReference type="InterPro" id="IPR046373">
    <property type="entry name" value="Acyl-CoA_Oxase/DH_mid-dom_sf"/>
</dbReference>
<evidence type="ECO:0000313" key="8">
    <source>
        <dbReference type="EMBL" id="SCL69843.1"/>
    </source>
</evidence>
<evidence type="ECO:0000256" key="4">
    <source>
        <dbReference type="ARBA" id="ARBA00022827"/>
    </source>
</evidence>
<dbReference type="EMBL" id="FMIC01000002">
    <property type="protein sequence ID" value="SCL69843.1"/>
    <property type="molecule type" value="Genomic_DNA"/>
</dbReference>
<dbReference type="Gene3D" id="1.10.540.10">
    <property type="entry name" value="Acyl-CoA dehydrogenase/oxidase, N-terminal domain"/>
    <property type="match status" value="1"/>
</dbReference>
<dbReference type="InterPro" id="IPR013786">
    <property type="entry name" value="AcylCoA_DH/ox_N"/>
</dbReference>
<evidence type="ECO:0000259" key="6">
    <source>
        <dbReference type="Pfam" id="PF00441"/>
    </source>
</evidence>
<dbReference type="Pfam" id="PF02771">
    <property type="entry name" value="Acyl-CoA_dh_N"/>
    <property type="match status" value="1"/>
</dbReference>
<dbReference type="Gene3D" id="2.40.110.10">
    <property type="entry name" value="Butyryl-CoA Dehydrogenase, subunit A, domain 2"/>
    <property type="match status" value="1"/>
</dbReference>
<keyword evidence="3" id="KW-0285">Flavoprotein</keyword>
<name>A0A1C6VU44_9ACTN</name>
<keyword evidence="4" id="KW-0274">FAD</keyword>
<dbReference type="Pfam" id="PF00441">
    <property type="entry name" value="Acyl-CoA_dh_1"/>
    <property type="match status" value="1"/>
</dbReference>
<protein>
    <submittedName>
        <fullName evidence="8">Acyl-CoA dehydrogenase</fullName>
    </submittedName>
</protein>
<dbReference type="Gene3D" id="1.20.140.10">
    <property type="entry name" value="Butyryl-CoA Dehydrogenase, subunit A, domain 3"/>
    <property type="match status" value="1"/>
</dbReference>
<dbReference type="STRING" id="47871.GA0070608_4149"/>
<dbReference type="PANTHER" id="PTHR43884">
    <property type="entry name" value="ACYL-COA DEHYDROGENASE"/>
    <property type="match status" value="1"/>
</dbReference>
<evidence type="ECO:0000256" key="1">
    <source>
        <dbReference type="ARBA" id="ARBA00001974"/>
    </source>
</evidence>
<evidence type="ECO:0000313" key="9">
    <source>
        <dbReference type="Proteomes" id="UP000199343"/>
    </source>
</evidence>
<keyword evidence="5" id="KW-0560">Oxidoreductase</keyword>
<dbReference type="InterPro" id="IPR009075">
    <property type="entry name" value="AcylCo_DH/oxidase_C"/>
</dbReference>
<evidence type="ECO:0000259" key="7">
    <source>
        <dbReference type="Pfam" id="PF02771"/>
    </source>
</evidence>
<dbReference type="AlphaFoldDB" id="A0A1C6VU44"/>
<dbReference type="GO" id="GO:0003995">
    <property type="term" value="F:acyl-CoA dehydrogenase activity"/>
    <property type="evidence" value="ECO:0007669"/>
    <property type="project" value="TreeGrafter"/>
</dbReference>
<dbReference type="RefSeq" id="WP_091630177.1">
    <property type="nucleotide sequence ID" value="NZ_FMIC01000002.1"/>
</dbReference>
<evidence type="ECO:0000256" key="5">
    <source>
        <dbReference type="ARBA" id="ARBA00023002"/>
    </source>
</evidence>
<dbReference type="InterPro" id="IPR036250">
    <property type="entry name" value="AcylCo_DH-like_C"/>
</dbReference>
<dbReference type="SUPFAM" id="SSF47203">
    <property type="entry name" value="Acyl-CoA dehydrogenase C-terminal domain-like"/>
    <property type="match status" value="1"/>
</dbReference>
<evidence type="ECO:0000256" key="3">
    <source>
        <dbReference type="ARBA" id="ARBA00022630"/>
    </source>
</evidence>
<proteinExistence type="inferred from homology"/>
<dbReference type="InterPro" id="IPR037069">
    <property type="entry name" value="AcylCoA_DH/ox_N_sf"/>
</dbReference>
<reference evidence="8 9" key="1">
    <citation type="submission" date="2016-06" db="EMBL/GenBank/DDBJ databases">
        <authorList>
            <person name="Kjaerup R.B."/>
            <person name="Dalgaard T.S."/>
            <person name="Juul-Madsen H.R."/>
        </authorList>
    </citation>
    <scope>NUCLEOTIDE SEQUENCE [LARGE SCALE GENOMIC DNA]</scope>
    <source>
        <strain evidence="8 9">DSM 43363</strain>
    </source>
</reference>
<gene>
    <name evidence="8" type="ORF">GA0070608_4149</name>
</gene>
<evidence type="ECO:0000256" key="2">
    <source>
        <dbReference type="ARBA" id="ARBA00009347"/>
    </source>
</evidence>
<dbReference type="OrthoDB" id="4319499at2"/>
<comment type="similarity">
    <text evidence="2">Belongs to the acyl-CoA dehydrogenase family.</text>
</comment>
<sequence>MDFQLAEDQVTVNDLARDVFSRNGDPQRLFDIEAGQDRFDRALHRDLAESGILGLLVPEEHGGAGLGLWEVAGVFVEQGRTLGTVPLWETLVGGVLPLVRYGDARQQAEWLPRVAAGDAVLTVAVDDLADARPYGARVRARSGTEPGGAAVTLNGTAVGVRSAHLADAIIVPATDEEGTVGLYLVPTAGTGVRRDTFERTDRGLASDVHLEGAAAELLAEGPEEDRIDWLLRQVWIAVAALQSGISQAAVRQAADYTSGREQFGVPIATFQAVAHQIANCHIDTEAMEVTYLNALWRETTARPPRAAVHVAKYWAAEAGDRVARTVQHVHGGMGADVTYPIHRYMLWTTQLANTAGSGAWQLQQLADLVDAGEQL</sequence>
<feature type="domain" description="Acyl-CoA dehydrogenase/oxidase N-terminal" evidence="7">
    <location>
        <begin position="7"/>
        <end position="118"/>
    </location>
</feature>
<comment type="cofactor">
    <cofactor evidence="1">
        <name>FAD</name>
        <dbReference type="ChEBI" id="CHEBI:57692"/>
    </cofactor>
</comment>